<dbReference type="InterPro" id="IPR018108">
    <property type="entry name" value="MCP_transmembrane"/>
</dbReference>
<dbReference type="GO" id="GO:0055085">
    <property type="term" value="P:transmembrane transport"/>
    <property type="evidence" value="ECO:0007669"/>
    <property type="project" value="InterPro"/>
</dbReference>
<feature type="repeat" description="Solcar" evidence="8">
    <location>
        <begin position="25"/>
        <end position="127"/>
    </location>
</feature>
<dbReference type="Proteomes" id="UP000094565">
    <property type="component" value="Chromosome 2"/>
</dbReference>
<feature type="transmembrane region" description="Helical" evidence="10">
    <location>
        <begin position="98"/>
        <end position="120"/>
    </location>
</feature>
<dbReference type="Gene3D" id="1.50.40.10">
    <property type="entry name" value="Mitochondrial carrier domain"/>
    <property type="match status" value="2"/>
</dbReference>
<keyword evidence="6 10" id="KW-1133">Transmembrane helix</keyword>
<dbReference type="AlphaFoldDB" id="A0A1B2JC10"/>
<evidence type="ECO:0000256" key="1">
    <source>
        <dbReference type="ARBA" id="ARBA00004141"/>
    </source>
</evidence>
<dbReference type="FunFam" id="1.50.40.10:FF:000075">
    <property type="entry name" value="Nicotinamide adenine dinucleotide transporter 2, mitochondrial"/>
    <property type="match status" value="1"/>
</dbReference>
<evidence type="ECO:0000313" key="11">
    <source>
        <dbReference type="EMBL" id="ANZ75584.1"/>
    </source>
</evidence>
<dbReference type="GO" id="GO:0016020">
    <property type="term" value="C:membrane"/>
    <property type="evidence" value="ECO:0007669"/>
    <property type="project" value="UniProtKB-SubCell"/>
</dbReference>
<gene>
    <name evidence="11" type="primary">YIA6</name>
    <name evidence="11" type="ORF">ATY40_BA7502761</name>
</gene>
<dbReference type="PANTHER" id="PTHR45683">
    <property type="entry name" value="MITOCHONDRIAL NICOTINAMIDE ADENINE DINUCLEOTIDE TRANSPORTER 1-RELATED-RELATED"/>
    <property type="match status" value="1"/>
</dbReference>
<evidence type="ECO:0000256" key="8">
    <source>
        <dbReference type="PROSITE-ProRule" id="PRU00282"/>
    </source>
</evidence>
<evidence type="ECO:0000256" key="9">
    <source>
        <dbReference type="RuleBase" id="RU000488"/>
    </source>
</evidence>
<evidence type="ECO:0000256" key="5">
    <source>
        <dbReference type="ARBA" id="ARBA00022737"/>
    </source>
</evidence>
<name>A0A1B2JC10_PICPA</name>
<feature type="transmembrane region" description="Helical" evidence="10">
    <location>
        <begin position="217"/>
        <end position="237"/>
    </location>
</feature>
<evidence type="ECO:0000256" key="7">
    <source>
        <dbReference type="ARBA" id="ARBA00023136"/>
    </source>
</evidence>
<feature type="repeat" description="Solcar" evidence="8">
    <location>
        <begin position="137"/>
        <end position="246"/>
    </location>
</feature>
<feature type="transmembrane region" description="Helical" evidence="10">
    <location>
        <begin position="140"/>
        <end position="163"/>
    </location>
</feature>
<evidence type="ECO:0000313" key="12">
    <source>
        <dbReference type="Proteomes" id="UP000094565"/>
    </source>
</evidence>
<comment type="subcellular location">
    <subcellularLocation>
        <location evidence="1">Membrane</location>
        <topology evidence="1">Multi-pass membrane protein</topology>
    </subcellularLocation>
</comment>
<dbReference type="InterPro" id="IPR023395">
    <property type="entry name" value="MCP_dom_sf"/>
</dbReference>
<keyword evidence="7 8" id="KW-0472">Membrane</keyword>
<keyword evidence="4 8" id="KW-0812">Transmembrane</keyword>
<accession>A0A1B2JC10</accession>
<dbReference type="Pfam" id="PF00153">
    <property type="entry name" value="Mito_carr"/>
    <property type="match status" value="3"/>
</dbReference>
<evidence type="ECO:0000256" key="6">
    <source>
        <dbReference type="ARBA" id="ARBA00022989"/>
    </source>
</evidence>
<proteinExistence type="inferred from homology"/>
<evidence type="ECO:0000256" key="4">
    <source>
        <dbReference type="ARBA" id="ARBA00022692"/>
    </source>
</evidence>
<evidence type="ECO:0000256" key="3">
    <source>
        <dbReference type="ARBA" id="ARBA00022448"/>
    </source>
</evidence>
<protein>
    <submittedName>
        <fullName evidence="11">BA75_02761T0</fullName>
    </submittedName>
</protein>
<evidence type="ECO:0000256" key="10">
    <source>
        <dbReference type="SAM" id="Phobius"/>
    </source>
</evidence>
<sequence length="366" mass="41021">MKLKEGDGTQLPSQPTAGPRYSFITKENVTPISGALAGLIAGIAVCPLDVAKTRLQAQGAFLQSKNVDHKLHQVFENKRYQGLVQTIKTITREEGIRGLYRGLVPISIGYLPTWMIYFTMYETCQKFLDRTSFISQGNNLSYFISAIGAGLASSTLTNPIWVVKTRLMLQTGSGSTIYDRFDGKHGINDIIEDKLKHSYYKGTIDAFRKMFKEEGILSFYSGLLPSYFGLIHVAIHFPLYENFKIIFNCTQKDINEARRNNVNGSLPKSIVFKLAFVSCASKMFASAITYPHEILRTRLQIDGHDLGRKKSGLIKTIKSIYLKEGIRGFYSGFVINLTRTLPSSAVTLVSFEYIKNYLDKIASPTL</sequence>
<dbReference type="EMBL" id="CP014585">
    <property type="protein sequence ID" value="ANZ75584.1"/>
    <property type="molecule type" value="Genomic_DNA"/>
</dbReference>
<keyword evidence="5" id="KW-0677">Repeat</keyword>
<comment type="similarity">
    <text evidence="2 9">Belongs to the mitochondrial carrier (TC 2.A.29) family.</text>
</comment>
<keyword evidence="12" id="KW-1185">Reference proteome</keyword>
<dbReference type="SUPFAM" id="SSF103506">
    <property type="entry name" value="Mitochondrial carrier"/>
    <property type="match status" value="1"/>
</dbReference>
<dbReference type="InterPro" id="IPR044712">
    <property type="entry name" value="SLC25A32-like"/>
</dbReference>
<dbReference type="OrthoDB" id="10266426at2759"/>
<feature type="repeat" description="Solcar" evidence="8">
    <location>
        <begin position="269"/>
        <end position="357"/>
    </location>
</feature>
<evidence type="ECO:0000256" key="2">
    <source>
        <dbReference type="ARBA" id="ARBA00006375"/>
    </source>
</evidence>
<dbReference type="GO" id="GO:0006862">
    <property type="term" value="P:nucleotide transport"/>
    <property type="evidence" value="ECO:0007669"/>
    <property type="project" value="InterPro"/>
</dbReference>
<keyword evidence="3 9" id="KW-0813">Transport</keyword>
<dbReference type="PROSITE" id="PS50920">
    <property type="entry name" value="SOLCAR"/>
    <property type="match status" value="3"/>
</dbReference>
<organism evidence="11 12">
    <name type="scientific">Komagataella pastoris</name>
    <name type="common">Yeast</name>
    <name type="synonym">Pichia pastoris</name>
    <dbReference type="NCBI Taxonomy" id="4922"/>
    <lineage>
        <taxon>Eukaryota</taxon>
        <taxon>Fungi</taxon>
        <taxon>Dikarya</taxon>
        <taxon>Ascomycota</taxon>
        <taxon>Saccharomycotina</taxon>
        <taxon>Pichiomycetes</taxon>
        <taxon>Pichiales</taxon>
        <taxon>Pichiaceae</taxon>
        <taxon>Komagataella</taxon>
    </lineage>
</organism>
<reference evidence="11 12" key="1">
    <citation type="submission" date="2016-02" db="EMBL/GenBank/DDBJ databases">
        <title>Comparative genomic and transcriptomic foundation for Pichia pastoris.</title>
        <authorList>
            <person name="Love K.R."/>
            <person name="Shah K.A."/>
            <person name="Whittaker C.A."/>
            <person name="Wu J."/>
            <person name="Bartlett M.C."/>
            <person name="Ma D."/>
            <person name="Leeson R.L."/>
            <person name="Priest M."/>
            <person name="Young S.K."/>
            <person name="Love J.C."/>
        </authorList>
    </citation>
    <scope>NUCLEOTIDE SEQUENCE [LARGE SCALE GENOMIC DNA]</scope>
    <source>
        <strain evidence="11 12">ATCC 28485</strain>
    </source>
</reference>